<dbReference type="Proteomes" id="UP000326659">
    <property type="component" value="Chromosome"/>
</dbReference>
<accession>A0A9X7N6D5</accession>
<evidence type="ECO:0000313" key="1">
    <source>
        <dbReference type="EMBL" id="QEY75987.1"/>
    </source>
</evidence>
<dbReference type="AlphaFoldDB" id="A0A9X7N6D5"/>
<keyword evidence="2" id="KW-1185">Reference proteome</keyword>
<gene>
    <name evidence="1" type="ORF">F1C79_13420</name>
</gene>
<protein>
    <submittedName>
        <fullName evidence="1">Uncharacterized protein</fullName>
    </submittedName>
</protein>
<organism evidence="1 2">
    <name type="scientific">Pseudomonas denitrificans</name>
    <dbReference type="NCBI Taxonomy" id="43306"/>
    <lineage>
        <taxon>Bacteria</taxon>
        <taxon>Pseudomonadati</taxon>
        <taxon>Pseudomonadota</taxon>
        <taxon>Gammaproteobacteria</taxon>
        <taxon>Pseudomonadales</taxon>
        <taxon>Pseudomonadaceae</taxon>
        <taxon>Halopseudomonas</taxon>
    </lineage>
</organism>
<sequence>MADATRAGGVQRGIQRPIVGGEIEAIEVAVGIDQHENTLREMTKRPCGRFVVAACKACKFYMVWVGRSDFSAPAR</sequence>
<dbReference type="EMBL" id="CP043626">
    <property type="protein sequence ID" value="QEY75987.1"/>
    <property type="molecule type" value="Genomic_DNA"/>
</dbReference>
<reference evidence="1 2" key="1">
    <citation type="submission" date="2019-09" db="EMBL/GenBank/DDBJ databases">
        <title>Prosopis cineraria nodule microbiome.</title>
        <authorList>
            <person name="Chaluvadi S.R."/>
            <person name="Ali R."/>
            <person name="Wang X."/>
        </authorList>
    </citation>
    <scope>NUCLEOTIDE SEQUENCE [LARGE SCALE GENOMIC DNA]</scope>
    <source>
        <strain evidence="1 2">BG1</strain>
    </source>
</reference>
<name>A0A9X7N6D5_PSEDE</name>
<dbReference type="OrthoDB" id="9928577at2"/>
<evidence type="ECO:0000313" key="2">
    <source>
        <dbReference type="Proteomes" id="UP000326659"/>
    </source>
</evidence>
<proteinExistence type="predicted"/>
<dbReference type="KEGG" id="pden:F1C79_13420"/>